<dbReference type="InterPro" id="IPR036279">
    <property type="entry name" value="5-3_exonuclease_C_sf"/>
</dbReference>
<evidence type="ECO:0000313" key="6">
    <source>
        <dbReference type="Proteomes" id="UP001569428"/>
    </source>
</evidence>
<dbReference type="InterPro" id="IPR029060">
    <property type="entry name" value="PIN-like_dom_sf"/>
</dbReference>
<dbReference type="InterPro" id="IPR020045">
    <property type="entry name" value="DNA_polI_H3TH"/>
</dbReference>
<proteinExistence type="predicted"/>
<dbReference type="SUPFAM" id="SSF88723">
    <property type="entry name" value="PIN domain-like"/>
    <property type="match status" value="1"/>
</dbReference>
<feature type="domain" description="5'-3' exonuclease" evidence="4">
    <location>
        <begin position="1"/>
        <end position="256"/>
    </location>
</feature>
<dbReference type="SMART" id="SM00279">
    <property type="entry name" value="HhH2"/>
    <property type="match status" value="1"/>
</dbReference>
<evidence type="ECO:0000256" key="1">
    <source>
        <dbReference type="ARBA" id="ARBA00022722"/>
    </source>
</evidence>
<comment type="caution">
    <text evidence="5">The sequence shown here is derived from an EMBL/GenBank/DDBJ whole genome shotgun (WGS) entry which is preliminary data.</text>
</comment>
<keyword evidence="2" id="KW-0378">Hydrolase</keyword>
<dbReference type="PANTHER" id="PTHR42646">
    <property type="entry name" value="FLAP ENDONUCLEASE XNI"/>
    <property type="match status" value="1"/>
</dbReference>
<dbReference type="SMART" id="SM00475">
    <property type="entry name" value="53EXOc"/>
    <property type="match status" value="1"/>
</dbReference>
<dbReference type="PANTHER" id="PTHR42646:SF2">
    <property type="entry name" value="5'-3' EXONUCLEASE FAMILY PROTEIN"/>
    <property type="match status" value="1"/>
</dbReference>
<organism evidence="5 6">
    <name type="scientific">Microbulbifer epialgicus</name>
    <dbReference type="NCBI Taxonomy" id="393907"/>
    <lineage>
        <taxon>Bacteria</taxon>
        <taxon>Pseudomonadati</taxon>
        <taxon>Pseudomonadota</taxon>
        <taxon>Gammaproteobacteria</taxon>
        <taxon>Cellvibrionales</taxon>
        <taxon>Microbulbiferaceae</taxon>
        <taxon>Microbulbifer</taxon>
    </lineage>
</organism>
<keyword evidence="6" id="KW-1185">Reference proteome</keyword>
<dbReference type="GO" id="GO:0004527">
    <property type="term" value="F:exonuclease activity"/>
    <property type="evidence" value="ECO:0007669"/>
    <property type="project" value="UniProtKB-KW"/>
</dbReference>
<dbReference type="Proteomes" id="UP001569428">
    <property type="component" value="Unassembled WGS sequence"/>
</dbReference>
<dbReference type="EMBL" id="JBGMEK010000001">
    <property type="protein sequence ID" value="MFA0809503.1"/>
    <property type="molecule type" value="Genomic_DNA"/>
</dbReference>
<sequence length="290" mass="32377">MEPTMLLIDASSFIHRAFHAATPRVTTKGEHVAALYITIKMLRNLVNQQKPKWVATVFDHPGDNFRHYLYPGYKANRPPKPTELEFQIEKVRLFSGAMGLNPIIVSEVEADDVIATLARSASESEIRTQVATRDKDLAAVVNSHVSLIDKDGNITDVAKVEEKYGVSPEQICDLLTLTGDDSDNIPGIQGLGIKKAANLVNKYGSLDMIIASSKAIPGVIGERIRDNAETLKEMRQIVRLENSLCIMKDHEQYARRGLNIEALMQLFEQFEFHDMRDKLMGHMGNTSTSN</sequence>
<dbReference type="SUPFAM" id="SSF47807">
    <property type="entry name" value="5' to 3' exonuclease, C-terminal subdomain"/>
    <property type="match status" value="1"/>
</dbReference>
<dbReference type="InterPro" id="IPR038969">
    <property type="entry name" value="FEN"/>
</dbReference>
<evidence type="ECO:0000259" key="4">
    <source>
        <dbReference type="SMART" id="SM00475"/>
    </source>
</evidence>
<dbReference type="RefSeq" id="WP_371837120.1">
    <property type="nucleotide sequence ID" value="NZ_JBGMEK010000001.1"/>
</dbReference>
<protein>
    <submittedName>
        <fullName evidence="5">5'-3' exonuclease H3TH domain-containing protein</fullName>
    </submittedName>
</protein>
<dbReference type="Gene3D" id="3.40.50.1010">
    <property type="entry name" value="5'-nuclease"/>
    <property type="match status" value="1"/>
</dbReference>
<dbReference type="Gene3D" id="1.10.150.20">
    <property type="entry name" value="5' to 3' exonuclease, C-terminal subdomain"/>
    <property type="match status" value="1"/>
</dbReference>
<dbReference type="Pfam" id="PF02739">
    <property type="entry name" value="5_3_exonuc_N"/>
    <property type="match status" value="1"/>
</dbReference>
<dbReference type="CDD" id="cd09898">
    <property type="entry name" value="H3TH_53EXO"/>
    <property type="match status" value="1"/>
</dbReference>
<dbReference type="InterPro" id="IPR020046">
    <property type="entry name" value="5-3_exonucl_a-hlix_arch_N"/>
</dbReference>
<dbReference type="CDD" id="cd09859">
    <property type="entry name" value="PIN_53EXO"/>
    <property type="match status" value="1"/>
</dbReference>
<gene>
    <name evidence="5" type="ORF">ACCI49_01105</name>
</gene>
<dbReference type="InterPro" id="IPR008918">
    <property type="entry name" value="HhH2"/>
</dbReference>
<evidence type="ECO:0000313" key="5">
    <source>
        <dbReference type="EMBL" id="MFA0809503.1"/>
    </source>
</evidence>
<name>A0ABV4NUU4_9GAMM</name>
<keyword evidence="5" id="KW-0269">Exonuclease</keyword>
<evidence type="ECO:0000256" key="3">
    <source>
        <dbReference type="ARBA" id="ARBA00023125"/>
    </source>
</evidence>
<dbReference type="Pfam" id="PF01367">
    <property type="entry name" value="5_3_exonuc"/>
    <property type="match status" value="1"/>
</dbReference>
<dbReference type="InterPro" id="IPR002421">
    <property type="entry name" value="5-3_exonuclease"/>
</dbReference>
<accession>A0ABV4NUU4</accession>
<reference evidence="5 6" key="1">
    <citation type="submission" date="2024-08" db="EMBL/GenBank/DDBJ databases">
        <authorList>
            <person name="Ishaq N."/>
        </authorList>
    </citation>
    <scope>NUCLEOTIDE SEQUENCE [LARGE SCALE GENOMIC DNA]</scope>
    <source>
        <strain evidence="5 6">DSM 18651</strain>
    </source>
</reference>
<evidence type="ECO:0000256" key="2">
    <source>
        <dbReference type="ARBA" id="ARBA00022801"/>
    </source>
</evidence>
<keyword evidence="1" id="KW-0540">Nuclease</keyword>
<keyword evidence="3" id="KW-0238">DNA-binding</keyword>